<dbReference type="Proteomes" id="UP000003856">
    <property type="component" value="Unassembled WGS sequence"/>
</dbReference>
<feature type="transmembrane region" description="Helical" evidence="1">
    <location>
        <begin position="61"/>
        <end position="81"/>
    </location>
</feature>
<comment type="caution">
    <text evidence="2">The sequence shown here is derived from an EMBL/GenBank/DDBJ whole genome shotgun (WGS) entry which is preliminary data.</text>
</comment>
<evidence type="ECO:0000313" key="2">
    <source>
        <dbReference type="EMBL" id="EER60555.1"/>
    </source>
</evidence>
<dbReference type="PATRIC" id="fig|573060.9.peg.3258"/>
<keyword evidence="3" id="KW-1185">Reference proteome</keyword>
<keyword evidence="1" id="KW-0812">Transmembrane</keyword>
<proteinExistence type="predicted"/>
<keyword evidence="1" id="KW-0472">Membrane</keyword>
<protein>
    <submittedName>
        <fullName evidence="2">Uncharacterized protein</fullName>
    </submittedName>
</protein>
<keyword evidence="1" id="KW-1133">Transmembrane helix</keyword>
<accession>C5T4R2</accession>
<evidence type="ECO:0000256" key="1">
    <source>
        <dbReference type="SAM" id="Phobius"/>
    </source>
</evidence>
<sequence length="85" mass="9672">MEALILSLILVVGGIYFGFRNVRLLRNEAALREYMQSSPKATLWVRKYGLDGATKMVRESFIPLGLVISTAMVAFGGWNLWRMYL</sequence>
<name>C5T4R2_ACIDE</name>
<organism evidence="2 3">
    <name type="scientific">Acidovorax delafieldii 2AN</name>
    <dbReference type="NCBI Taxonomy" id="573060"/>
    <lineage>
        <taxon>Bacteria</taxon>
        <taxon>Pseudomonadati</taxon>
        <taxon>Pseudomonadota</taxon>
        <taxon>Betaproteobacteria</taxon>
        <taxon>Burkholderiales</taxon>
        <taxon>Comamonadaceae</taxon>
        <taxon>Acidovorax</taxon>
    </lineage>
</organism>
<dbReference type="RefSeq" id="WP_005795840.1">
    <property type="nucleotide sequence ID" value="NZ_ACQT01000051.1"/>
</dbReference>
<evidence type="ECO:0000313" key="3">
    <source>
        <dbReference type="Proteomes" id="UP000003856"/>
    </source>
</evidence>
<dbReference type="AlphaFoldDB" id="C5T4R2"/>
<dbReference type="EMBL" id="ACQT01000051">
    <property type="protein sequence ID" value="EER60555.1"/>
    <property type="molecule type" value="Genomic_DNA"/>
</dbReference>
<reference evidence="2 3" key="1">
    <citation type="submission" date="2009-05" db="EMBL/GenBank/DDBJ databases">
        <title>The draft genome of Acidovorax delafieldii 2AN.</title>
        <authorList>
            <consortium name="US DOE Joint Genome Institute (JGI-PGF)"/>
            <person name="Lucas S."/>
            <person name="Copeland A."/>
            <person name="Lapidus A."/>
            <person name="Glavina del Rio T."/>
            <person name="Tice H."/>
            <person name="Bruce D."/>
            <person name="Goodwin L."/>
            <person name="Pitluck S."/>
            <person name="Larimer F."/>
            <person name="Land M.L."/>
            <person name="Hauser L."/>
            <person name="Shelobolina E.S."/>
            <person name="Picardal F."/>
            <person name="Roden E."/>
            <person name="Emerson D."/>
        </authorList>
    </citation>
    <scope>NUCLEOTIDE SEQUENCE [LARGE SCALE GENOMIC DNA]</scope>
    <source>
        <strain evidence="2 3">2AN</strain>
    </source>
</reference>
<gene>
    <name evidence="2" type="ORF">AcdelDRAFT_1892</name>
</gene>